<evidence type="ECO:0000313" key="1">
    <source>
        <dbReference type="EMBL" id="GAG25274.1"/>
    </source>
</evidence>
<sequence length="139" mass="16363">DVIVSRQKNQALFEEVNDVKVYRIQEREINERGKLAYLIRLIRFLIKSAILLGRKHLKESYDLIHVHSVPDFEVFASIIPKFKGAKIILDIHDLVPEFYRNKFNEGKSSILYKCLIFIEKVSIAFSDHVIISRSHFKTY</sequence>
<protein>
    <submittedName>
        <fullName evidence="1">Uncharacterized protein</fullName>
    </submittedName>
</protein>
<accession>X0W381</accession>
<name>X0W381_9ZZZZ</name>
<dbReference type="AlphaFoldDB" id="X0W381"/>
<proteinExistence type="predicted"/>
<dbReference type="SUPFAM" id="SSF53756">
    <property type="entry name" value="UDP-Glycosyltransferase/glycogen phosphorylase"/>
    <property type="match status" value="1"/>
</dbReference>
<dbReference type="EMBL" id="BARS01037346">
    <property type="protein sequence ID" value="GAG25274.1"/>
    <property type="molecule type" value="Genomic_DNA"/>
</dbReference>
<organism evidence="1">
    <name type="scientific">marine sediment metagenome</name>
    <dbReference type="NCBI Taxonomy" id="412755"/>
    <lineage>
        <taxon>unclassified sequences</taxon>
        <taxon>metagenomes</taxon>
        <taxon>ecological metagenomes</taxon>
    </lineage>
</organism>
<dbReference type="Gene3D" id="3.40.50.2000">
    <property type="entry name" value="Glycogen Phosphorylase B"/>
    <property type="match status" value="1"/>
</dbReference>
<feature type="non-terminal residue" evidence="1">
    <location>
        <position position="1"/>
    </location>
</feature>
<reference evidence="1" key="1">
    <citation type="journal article" date="2014" name="Front. Microbiol.">
        <title>High frequency of phylogenetically diverse reductive dehalogenase-homologous genes in deep subseafloor sedimentary metagenomes.</title>
        <authorList>
            <person name="Kawai M."/>
            <person name="Futagami T."/>
            <person name="Toyoda A."/>
            <person name="Takaki Y."/>
            <person name="Nishi S."/>
            <person name="Hori S."/>
            <person name="Arai W."/>
            <person name="Tsubouchi T."/>
            <person name="Morono Y."/>
            <person name="Uchiyama I."/>
            <person name="Ito T."/>
            <person name="Fujiyama A."/>
            <person name="Inagaki F."/>
            <person name="Takami H."/>
        </authorList>
    </citation>
    <scope>NUCLEOTIDE SEQUENCE</scope>
    <source>
        <strain evidence="1">Expedition CK06-06</strain>
    </source>
</reference>
<gene>
    <name evidence="1" type="ORF">S01H1_57275</name>
</gene>
<comment type="caution">
    <text evidence="1">The sequence shown here is derived from an EMBL/GenBank/DDBJ whole genome shotgun (WGS) entry which is preliminary data.</text>
</comment>